<accession>A0ABD1UMB6</accession>
<dbReference type="EMBL" id="JBFOLK010000003">
    <property type="protein sequence ID" value="KAL2526057.1"/>
    <property type="molecule type" value="Genomic_DNA"/>
</dbReference>
<keyword evidence="2" id="KW-1185">Reference proteome</keyword>
<protein>
    <submittedName>
        <fullName evidence="1">Uncharacterized protein</fullName>
    </submittedName>
</protein>
<name>A0ABD1UMB6_9LAMI</name>
<dbReference type="Proteomes" id="UP001604336">
    <property type="component" value="Unassembled WGS sequence"/>
</dbReference>
<proteinExistence type="predicted"/>
<reference evidence="2" key="1">
    <citation type="submission" date="2024-07" db="EMBL/GenBank/DDBJ databases">
        <title>Two chromosome-level genome assemblies of Korean endemic species Abeliophyllum distichum and Forsythia ovata (Oleaceae).</title>
        <authorList>
            <person name="Jang H."/>
        </authorList>
    </citation>
    <scope>NUCLEOTIDE SEQUENCE [LARGE SCALE GENOMIC DNA]</scope>
</reference>
<evidence type="ECO:0000313" key="1">
    <source>
        <dbReference type="EMBL" id="KAL2526057.1"/>
    </source>
</evidence>
<gene>
    <name evidence="1" type="ORF">Adt_11111</name>
</gene>
<comment type="caution">
    <text evidence="1">The sequence shown here is derived from an EMBL/GenBank/DDBJ whole genome shotgun (WGS) entry which is preliminary data.</text>
</comment>
<organism evidence="1 2">
    <name type="scientific">Abeliophyllum distichum</name>
    <dbReference type="NCBI Taxonomy" id="126358"/>
    <lineage>
        <taxon>Eukaryota</taxon>
        <taxon>Viridiplantae</taxon>
        <taxon>Streptophyta</taxon>
        <taxon>Embryophyta</taxon>
        <taxon>Tracheophyta</taxon>
        <taxon>Spermatophyta</taxon>
        <taxon>Magnoliopsida</taxon>
        <taxon>eudicotyledons</taxon>
        <taxon>Gunneridae</taxon>
        <taxon>Pentapetalae</taxon>
        <taxon>asterids</taxon>
        <taxon>lamiids</taxon>
        <taxon>Lamiales</taxon>
        <taxon>Oleaceae</taxon>
        <taxon>Forsythieae</taxon>
        <taxon>Abeliophyllum</taxon>
    </lineage>
</organism>
<sequence length="327" mass="36602">MKHSNTLRLRVEKAFSDTLRVRCEKTDGTACQWPHHPYTRAKPLYEGITPVGQSPISSLVLYWKGLCKQASSQQGKAPPSIETWFLLKRPHIRASPLHEGIAPVGQNPISSLVLYCKGLANPTQGPRLFMKAWHQLDKTQYQASSYIGRASPIPRKGLASSLRHSTSWAKSNIKYRLILEGPRLFKKAWHQLGNAQYQVSSYIGRASLLHGGMAPAGQNPISSLVLYWKGLVISTQGLYLFTKAWHQLGKIQYQAWSYIGRASPSPHNSLASSLRHDTSWTKPNIKSRLILEGLLQTSLFPIRKSSSLNWDLVFVETSSPHKNLASS</sequence>
<evidence type="ECO:0000313" key="2">
    <source>
        <dbReference type="Proteomes" id="UP001604336"/>
    </source>
</evidence>
<dbReference type="AlphaFoldDB" id="A0ABD1UMB6"/>